<evidence type="ECO:0000259" key="12">
    <source>
        <dbReference type="PROSITE" id="PS50113"/>
    </source>
</evidence>
<organism evidence="13 14">
    <name type="scientific">Variovorax ureilyticus</name>
    <dbReference type="NCBI Taxonomy" id="1836198"/>
    <lineage>
        <taxon>Bacteria</taxon>
        <taxon>Pseudomonadati</taxon>
        <taxon>Pseudomonadota</taxon>
        <taxon>Betaproteobacteria</taxon>
        <taxon>Burkholderiales</taxon>
        <taxon>Comamonadaceae</taxon>
        <taxon>Variovorax</taxon>
    </lineage>
</organism>
<protein>
    <recommendedName>
        <fullName evidence="2">histidine kinase</fullName>
        <ecNumber evidence="2">2.7.13.3</ecNumber>
    </recommendedName>
</protein>
<dbReference type="SUPFAM" id="SSF55874">
    <property type="entry name" value="ATPase domain of HSP90 chaperone/DNA topoisomerase II/histidine kinase"/>
    <property type="match status" value="1"/>
</dbReference>
<keyword evidence="9" id="KW-0472">Membrane</keyword>
<dbReference type="PANTHER" id="PTHR43065">
    <property type="entry name" value="SENSOR HISTIDINE KINASE"/>
    <property type="match status" value="1"/>
</dbReference>
<dbReference type="EMBL" id="JBBKZU010000002">
    <property type="protein sequence ID" value="MEJ8810733.1"/>
    <property type="molecule type" value="Genomic_DNA"/>
</dbReference>
<evidence type="ECO:0000256" key="8">
    <source>
        <dbReference type="ARBA" id="ARBA00023012"/>
    </source>
</evidence>
<dbReference type="PROSITE" id="PS50109">
    <property type="entry name" value="HIS_KIN"/>
    <property type="match status" value="1"/>
</dbReference>
<evidence type="ECO:0000256" key="5">
    <source>
        <dbReference type="ARBA" id="ARBA00022741"/>
    </source>
</evidence>
<dbReference type="InterPro" id="IPR004358">
    <property type="entry name" value="Sig_transdc_His_kin-like_C"/>
</dbReference>
<keyword evidence="4" id="KW-0808">Transferase</keyword>
<dbReference type="PRINTS" id="PR00344">
    <property type="entry name" value="BCTRLSENSOR"/>
</dbReference>
<feature type="domain" description="PAS" evidence="11">
    <location>
        <begin position="242"/>
        <end position="313"/>
    </location>
</feature>
<dbReference type="SUPFAM" id="SSF55785">
    <property type="entry name" value="PYP-like sensor domain (PAS domain)"/>
    <property type="match status" value="1"/>
</dbReference>
<feature type="transmembrane region" description="Helical" evidence="9">
    <location>
        <begin position="6"/>
        <end position="27"/>
    </location>
</feature>
<evidence type="ECO:0000259" key="11">
    <source>
        <dbReference type="PROSITE" id="PS50112"/>
    </source>
</evidence>
<dbReference type="SMART" id="SM00086">
    <property type="entry name" value="PAC"/>
    <property type="match status" value="1"/>
</dbReference>
<dbReference type="InterPro" id="IPR005467">
    <property type="entry name" value="His_kinase_dom"/>
</dbReference>
<dbReference type="Gene3D" id="3.30.565.10">
    <property type="entry name" value="Histidine kinase-like ATPase, C-terminal domain"/>
    <property type="match status" value="1"/>
</dbReference>
<feature type="domain" description="PAC" evidence="12">
    <location>
        <begin position="316"/>
        <end position="368"/>
    </location>
</feature>
<dbReference type="InterPro" id="IPR013655">
    <property type="entry name" value="PAS_fold_3"/>
</dbReference>
<dbReference type="InterPro" id="IPR036890">
    <property type="entry name" value="HATPase_C_sf"/>
</dbReference>
<reference evidence="13 14" key="1">
    <citation type="submission" date="2024-03" db="EMBL/GenBank/DDBJ databases">
        <title>Novel species of the genus Variovorax.</title>
        <authorList>
            <person name="Liu Q."/>
            <person name="Xin Y.-H."/>
        </authorList>
    </citation>
    <scope>NUCLEOTIDE SEQUENCE [LARGE SCALE GENOMIC DNA]</scope>
    <source>
        <strain evidence="13 14">KACC 18899</strain>
    </source>
</reference>
<accession>A0ABU8VB01</accession>
<dbReference type="Pfam" id="PF00512">
    <property type="entry name" value="HisKA"/>
    <property type="match status" value="1"/>
</dbReference>
<dbReference type="SUPFAM" id="SSF47384">
    <property type="entry name" value="Homodimeric domain of signal transducing histidine kinase"/>
    <property type="match status" value="1"/>
</dbReference>
<keyword evidence="6" id="KW-0418">Kinase</keyword>
<keyword evidence="3" id="KW-0597">Phosphoprotein</keyword>
<dbReference type="CDD" id="cd00130">
    <property type="entry name" value="PAS"/>
    <property type="match status" value="1"/>
</dbReference>
<dbReference type="InterPro" id="IPR000014">
    <property type="entry name" value="PAS"/>
</dbReference>
<evidence type="ECO:0000313" key="13">
    <source>
        <dbReference type="EMBL" id="MEJ8810733.1"/>
    </source>
</evidence>
<evidence type="ECO:0000256" key="2">
    <source>
        <dbReference type="ARBA" id="ARBA00012438"/>
    </source>
</evidence>
<keyword evidence="9" id="KW-0812">Transmembrane</keyword>
<feature type="transmembrane region" description="Helical" evidence="9">
    <location>
        <begin position="70"/>
        <end position="90"/>
    </location>
</feature>
<feature type="transmembrane region" description="Helical" evidence="9">
    <location>
        <begin position="95"/>
        <end position="113"/>
    </location>
</feature>
<evidence type="ECO:0000256" key="4">
    <source>
        <dbReference type="ARBA" id="ARBA00022679"/>
    </source>
</evidence>
<feature type="transmembrane region" description="Helical" evidence="9">
    <location>
        <begin position="182"/>
        <end position="204"/>
    </location>
</feature>
<evidence type="ECO:0000256" key="7">
    <source>
        <dbReference type="ARBA" id="ARBA00022840"/>
    </source>
</evidence>
<comment type="catalytic activity">
    <reaction evidence="1">
        <text>ATP + protein L-histidine = ADP + protein N-phospho-L-histidine.</text>
        <dbReference type="EC" id="2.7.13.3"/>
    </reaction>
</comment>
<dbReference type="SMART" id="SM00091">
    <property type="entry name" value="PAS"/>
    <property type="match status" value="1"/>
</dbReference>
<dbReference type="InterPro" id="IPR003661">
    <property type="entry name" value="HisK_dim/P_dom"/>
</dbReference>
<dbReference type="NCBIfam" id="TIGR00229">
    <property type="entry name" value="sensory_box"/>
    <property type="match status" value="1"/>
</dbReference>
<keyword evidence="7 13" id="KW-0067">ATP-binding</keyword>
<dbReference type="Pfam" id="PF08447">
    <property type="entry name" value="PAS_3"/>
    <property type="match status" value="1"/>
</dbReference>
<keyword evidence="8" id="KW-0902">Two-component regulatory system</keyword>
<comment type="caution">
    <text evidence="13">The sequence shown here is derived from an EMBL/GenBank/DDBJ whole genome shotgun (WGS) entry which is preliminary data.</text>
</comment>
<dbReference type="InterPro" id="IPR000700">
    <property type="entry name" value="PAS-assoc_C"/>
</dbReference>
<dbReference type="Pfam" id="PF02518">
    <property type="entry name" value="HATPase_c"/>
    <property type="match status" value="1"/>
</dbReference>
<evidence type="ECO:0000256" key="9">
    <source>
        <dbReference type="SAM" id="Phobius"/>
    </source>
</evidence>
<dbReference type="PROSITE" id="PS50113">
    <property type="entry name" value="PAC"/>
    <property type="match status" value="1"/>
</dbReference>
<keyword evidence="14" id="KW-1185">Reference proteome</keyword>
<evidence type="ECO:0000256" key="1">
    <source>
        <dbReference type="ARBA" id="ARBA00000085"/>
    </source>
</evidence>
<keyword evidence="5" id="KW-0547">Nucleotide-binding</keyword>
<feature type="transmembrane region" description="Helical" evidence="9">
    <location>
        <begin position="34"/>
        <end position="50"/>
    </location>
</feature>
<feature type="transmembrane region" description="Helical" evidence="9">
    <location>
        <begin position="147"/>
        <end position="170"/>
    </location>
</feature>
<dbReference type="InterPro" id="IPR003594">
    <property type="entry name" value="HATPase_dom"/>
</dbReference>
<evidence type="ECO:0000256" key="3">
    <source>
        <dbReference type="ARBA" id="ARBA00022553"/>
    </source>
</evidence>
<dbReference type="InterPro" id="IPR036097">
    <property type="entry name" value="HisK_dim/P_sf"/>
</dbReference>
<dbReference type="EC" id="2.7.13.3" evidence="2"/>
<evidence type="ECO:0000259" key="10">
    <source>
        <dbReference type="PROSITE" id="PS50109"/>
    </source>
</evidence>
<dbReference type="GO" id="GO:0005524">
    <property type="term" value="F:ATP binding"/>
    <property type="evidence" value="ECO:0007669"/>
    <property type="project" value="UniProtKB-KW"/>
</dbReference>
<dbReference type="SMART" id="SM00387">
    <property type="entry name" value="HATPase_c"/>
    <property type="match status" value="1"/>
</dbReference>
<gene>
    <name evidence="13" type="ORF">WKW77_06615</name>
</gene>
<name>A0ABU8VB01_9BURK</name>
<dbReference type="CDD" id="cd00082">
    <property type="entry name" value="HisKA"/>
    <property type="match status" value="1"/>
</dbReference>
<feature type="domain" description="Histidine kinase" evidence="10">
    <location>
        <begin position="388"/>
        <end position="604"/>
    </location>
</feature>
<dbReference type="PROSITE" id="PS50112">
    <property type="entry name" value="PAS"/>
    <property type="match status" value="1"/>
</dbReference>
<dbReference type="Gene3D" id="3.30.450.20">
    <property type="entry name" value="PAS domain"/>
    <property type="match status" value="1"/>
</dbReference>
<keyword evidence="9" id="KW-1133">Transmembrane helix</keyword>
<dbReference type="PANTHER" id="PTHR43065:SF10">
    <property type="entry name" value="PEROXIDE STRESS-ACTIVATED HISTIDINE KINASE MAK3"/>
    <property type="match status" value="1"/>
</dbReference>
<evidence type="ECO:0000256" key="6">
    <source>
        <dbReference type="ARBA" id="ARBA00022777"/>
    </source>
</evidence>
<evidence type="ECO:0000313" key="14">
    <source>
        <dbReference type="Proteomes" id="UP001365846"/>
    </source>
</evidence>
<dbReference type="RefSeq" id="WP_340356044.1">
    <property type="nucleotide sequence ID" value="NZ_JBBKZU010000002.1"/>
</dbReference>
<proteinExistence type="predicted"/>
<dbReference type="InterPro" id="IPR001610">
    <property type="entry name" value="PAC"/>
</dbReference>
<dbReference type="Proteomes" id="UP001365846">
    <property type="component" value="Unassembled WGS sequence"/>
</dbReference>
<sequence length="613" mass="67467">MSWITVIWSMVAAACLTLAGVLLPVWIRDRTARPYLFFALMAVATTGFVFCDLRMIQAQTPEEFAAALKWVHVPIWFLLVALVAFVRVYLKAGRLWLAWSAIGLRTIALLLDFTTGQNLNYNEITDLRRVAFLGELVSVPVGVPNPWMLVGQLGVLLILIYVADASITAWRRGNRRTALRVGGILAFLLLVAAGQSALLFWGVIKAPTTLKLVYPGIIVLIGYEVSREVLRASQLVHALREGEQRMNLAAEAADVGIWVRDFARNDFWASAKWRELFGFALTQAVDLERMLLKLHPDDRDVVRQALAKAVADGGEYTSEFRLVLADGRIRWIAAQGRVDLDTSRRPIRMRGACTDCTARKQAEREMLQLRHEIVHAGRVSVMGQFASALAHEISQPLGAIQRNAEAASIILETRSPDLDEIRAIVDDILSDDQRAGAVIDRMRALLRRREIDMQPLHVGELLGDVAALSRPDAAARQVSLVLEIADDVPPVLGDRVHLQQVLLNLISNGMDSIEEAGRKVRRIAVTAVLDGARAVEIAVADNGVGIPPDRLEQVFSSFFTTKATGMGMGLSISRTLVETHGGRLWAENLDDGGARLRFTLPVAPEVATELAAA</sequence>
<dbReference type="Gene3D" id="1.10.287.130">
    <property type="match status" value="1"/>
</dbReference>
<dbReference type="InterPro" id="IPR035965">
    <property type="entry name" value="PAS-like_dom_sf"/>
</dbReference>